<dbReference type="Gene3D" id="3.40.50.720">
    <property type="entry name" value="NAD(P)-binding Rossmann-like Domain"/>
    <property type="match status" value="1"/>
</dbReference>
<comment type="similarity">
    <text evidence="1">Belongs to the NAD(P)-dependent epimerase/dehydratase family.</text>
</comment>
<name>A0ABW5XQ68_9SPHI</name>
<dbReference type="PANTHER" id="PTHR43000">
    <property type="entry name" value="DTDP-D-GLUCOSE 4,6-DEHYDRATASE-RELATED"/>
    <property type="match status" value="1"/>
</dbReference>
<evidence type="ECO:0000313" key="3">
    <source>
        <dbReference type="EMBL" id="MFD2864946.1"/>
    </source>
</evidence>
<organism evidence="3 4">
    <name type="scientific">Mucilaginibacter antarcticus</name>
    <dbReference type="NCBI Taxonomy" id="1855725"/>
    <lineage>
        <taxon>Bacteria</taxon>
        <taxon>Pseudomonadati</taxon>
        <taxon>Bacteroidota</taxon>
        <taxon>Sphingobacteriia</taxon>
        <taxon>Sphingobacteriales</taxon>
        <taxon>Sphingobacteriaceae</taxon>
        <taxon>Mucilaginibacter</taxon>
    </lineage>
</organism>
<dbReference type="Pfam" id="PF01370">
    <property type="entry name" value="Epimerase"/>
    <property type="match status" value="1"/>
</dbReference>
<accession>A0ABW5XQ68</accession>
<gene>
    <name evidence="3" type="ORF">ACFSYC_09645</name>
</gene>
<dbReference type="InterPro" id="IPR036291">
    <property type="entry name" value="NAD(P)-bd_dom_sf"/>
</dbReference>
<evidence type="ECO:0000256" key="1">
    <source>
        <dbReference type="ARBA" id="ARBA00007637"/>
    </source>
</evidence>
<keyword evidence="4" id="KW-1185">Reference proteome</keyword>
<dbReference type="SUPFAM" id="SSF51735">
    <property type="entry name" value="NAD(P)-binding Rossmann-fold domains"/>
    <property type="match status" value="1"/>
</dbReference>
<dbReference type="EMBL" id="JBHUON010000009">
    <property type="protein sequence ID" value="MFD2864946.1"/>
    <property type="molecule type" value="Genomic_DNA"/>
</dbReference>
<sequence length="315" mass="35095">MKTKHILVLGGNGFIGVNLVNRLIQNRDTVVIVFGLGVGDNKSVKYVQGDFNSQQALENVFTTYSIDTVVHLISSTSPADPDGLGMIHDINSNLTTTIQLLNLMKKYQVRNLVFASSGGTVYGVDKNADPEVSFTHSENDFNNPISSHGIVKLTIEKYIYLYSYHFGIKFLILRISNPFGENHFSLSHGLINVALKNIINGEKIEVWGDGSVVRDYIYIKDCVDIILNLLDRNIVNQIINVGSGQGYSISEVLNVIKQVTGGFDISYYPSRKFDVPKIVLDITKLQSLIPFTPTNILQGVKNTYEWTVDQMKKIS</sequence>
<reference evidence="4" key="1">
    <citation type="journal article" date="2019" name="Int. J. Syst. Evol. Microbiol.">
        <title>The Global Catalogue of Microorganisms (GCM) 10K type strain sequencing project: providing services to taxonomists for standard genome sequencing and annotation.</title>
        <authorList>
            <consortium name="The Broad Institute Genomics Platform"/>
            <consortium name="The Broad Institute Genome Sequencing Center for Infectious Disease"/>
            <person name="Wu L."/>
            <person name="Ma J."/>
        </authorList>
    </citation>
    <scope>NUCLEOTIDE SEQUENCE [LARGE SCALE GENOMIC DNA]</scope>
    <source>
        <strain evidence="4">KCTC 52232</strain>
    </source>
</reference>
<dbReference type="InterPro" id="IPR001509">
    <property type="entry name" value="Epimerase_deHydtase"/>
</dbReference>
<proteinExistence type="inferred from homology"/>
<dbReference type="RefSeq" id="WP_377126356.1">
    <property type="nucleotide sequence ID" value="NZ_JBHUHN010000001.1"/>
</dbReference>
<dbReference type="Proteomes" id="UP001597601">
    <property type="component" value="Unassembled WGS sequence"/>
</dbReference>
<comment type="caution">
    <text evidence="3">The sequence shown here is derived from an EMBL/GenBank/DDBJ whole genome shotgun (WGS) entry which is preliminary data.</text>
</comment>
<protein>
    <submittedName>
        <fullName evidence="3">NAD-dependent epimerase/dehydratase family protein</fullName>
    </submittedName>
</protein>
<feature type="domain" description="NAD-dependent epimerase/dehydratase" evidence="2">
    <location>
        <begin position="6"/>
        <end position="242"/>
    </location>
</feature>
<evidence type="ECO:0000259" key="2">
    <source>
        <dbReference type="Pfam" id="PF01370"/>
    </source>
</evidence>
<evidence type="ECO:0000313" key="4">
    <source>
        <dbReference type="Proteomes" id="UP001597601"/>
    </source>
</evidence>